<reference evidence="2 3" key="1">
    <citation type="submission" date="2020-11" db="EMBL/GenBank/DDBJ databases">
        <title>Pedobacter endophytica, an endophytic bacteria isolated form Carex pumila.</title>
        <authorList>
            <person name="Peng Y."/>
            <person name="Jiang L."/>
            <person name="Lee J."/>
        </authorList>
    </citation>
    <scope>NUCLEOTIDE SEQUENCE [LARGE SCALE GENOMIC DNA]</scope>
    <source>
        <strain evidence="2 3">JBR3-12</strain>
    </source>
</reference>
<evidence type="ECO:0000313" key="3">
    <source>
        <dbReference type="Proteomes" id="UP000594759"/>
    </source>
</evidence>
<keyword evidence="1" id="KW-0812">Transmembrane</keyword>
<dbReference type="KEGG" id="pex:IZT61_11715"/>
<keyword evidence="1" id="KW-1133">Transmembrane helix</keyword>
<proteinExistence type="predicted"/>
<dbReference type="Proteomes" id="UP000594759">
    <property type="component" value="Chromosome"/>
</dbReference>
<evidence type="ECO:0000313" key="2">
    <source>
        <dbReference type="EMBL" id="QPH37779.1"/>
    </source>
</evidence>
<evidence type="ECO:0000256" key="1">
    <source>
        <dbReference type="SAM" id="Phobius"/>
    </source>
</evidence>
<dbReference type="RefSeq" id="WP_196097092.1">
    <property type="nucleotide sequence ID" value="NZ_CP064939.1"/>
</dbReference>
<organism evidence="2 3">
    <name type="scientific">Pedobacter endophyticus</name>
    <dbReference type="NCBI Taxonomy" id="2789740"/>
    <lineage>
        <taxon>Bacteria</taxon>
        <taxon>Pseudomonadati</taxon>
        <taxon>Bacteroidota</taxon>
        <taxon>Sphingobacteriia</taxon>
        <taxon>Sphingobacteriales</taxon>
        <taxon>Sphingobacteriaceae</taxon>
        <taxon>Pedobacter</taxon>
    </lineage>
</organism>
<protein>
    <submittedName>
        <fullName evidence="2">Uncharacterized protein</fullName>
    </submittedName>
</protein>
<accession>A0A7U3Q3D2</accession>
<sequence>MNFDVSFANNETEKDFRVKIKSRSFDLANQLLQESAKQDLDLIDSNHYIFDFTDDELKEVVEKQDEWSALDFLLAQKLLKERGITINKEEIETLKEQRISKLASPEKSPRFLIIFGYVLIFVGGLLGLLIGWFIRNQEKTLPNGDRIYSFAQKDRVHGERIMILGAISLLITIVLKFCSFI</sequence>
<feature type="transmembrane region" description="Helical" evidence="1">
    <location>
        <begin position="161"/>
        <end position="178"/>
    </location>
</feature>
<gene>
    <name evidence="2" type="ORF">IZT61_11715</name>
</gene>
<keyword evidence="1" id="KW-0472">Membrane</keyword>
<name>A0A7U3Q3D2_9SPHI</name>
<dbReference type="EMBL" id="CP064939">
    <property type="protein sequence ID" value="QPH37779.1"/>
    <property type="molecule type" value="Genomic_DNA"/>
</dbReference>
<feature type="transmembrane region" description="Helical" evidence="1">
    <location>
        <begin position="111"/>
        <end position="134"/>
    </location>
</feature>
<dbReference type="AlphaFoldDB" id="A0A7U3Q3D2"/>
<keyword evidence="3" id="KW-1185">Reference proteome</keyword>